<dbReference type="AlphaFoldDB" id="A0A395IEV5"/>
<dbReference type="OrthoDB" id="10480883at2759"/>
<dbReference type="EMBL" id="QKRW01000070">
    <property type="protein sequence ID" value="RAL58736.1"/>
    <property type="molecule type" value="Genomic_DNA"/>
</dbReference>
<feature type="region of interest" description="Disordered" evidence="1">
    <location>
        <begin position="53"/>
        <end position="72"/>
    </location>
</feature>
<comment type="caution">
    <text evidence="2">The sequence shown here is derived from an EMBL/GenBank/DDBJ whole genome shotgun (WGS) entry which is preliminary data.</text>
</comment>
<gene>
    <name evidence="2" type="ORF">DID88_003042</name>
</gene>
<accession>A0A395IEV5</accession>
<keyword evidence="3" id="KW-1185">Reference proteome</keyword>
<reference evidence="2 3" key="1">
    <citation type="submission" date="2018-06" db="EMBL/GenBank/DDBJ databases">
        <title>Genome Sequence of the Brown Rot Fungal Pathogen Monilinia fructigena.</title>
        <authorList>
            <person name="Landi L."/>
            <person name="De Miccolis Angelini R.M."/>
            <person name="Pollastro S."/>
            <person name="Abate D."/>
            <person name="Faretra F."/>
            <person name="Romanazzi G."/>
        </authorList>
    </citation>
    <scope>NUCLEOTIDE SEQUENCE [LARGE SCALE GENOMIC DNA]</scope>
    <source>
        <strain evidence="2 3">Mfrg269</strain>
    </source>
</reference>
<evidence type="ECO:0000313" key="3">
    <source>
        <dbReference type="Proteomes" id="UP000249056"/>
    </source>
</evidence>
<protein>
    <submittedName>
        <fullName evidence="2">Uncharacterized protein</fullName>
    </submittedName>
</protein>
<evidence type="ECO:0000256" key="1">
    <source>
        <dbReference type="SAM" id="MobiDB-lite"/>
    </source>
</evidence>
<name>A0A395IEV5_9HELO</name>
<organism evidence="2 3">
    <name type="scientific">Monilinia fructigena</name>
    <dbReference type="NCBI Taxonomy" id="38457"/>
    <lineage>
        <taxon>Eukaryota</taxon>
        <taxon>Fungi</taxon>
        <taxon>Dikarya</taxon>
        <taxon>Ascomycota</taxon>
        <taxon>Pezizomycotina</taxon>
        <taxon>Leotiomycetes</taxon>
        <taxon>Helotiales</taxon>
        <taxon>Sclerotiniaceae</taxon>
        <taxon>Monilinia</taxon>
    </lineage>
</organism>
<evidence type="ECO:0000313" key="2">
    <source>
        <dbReference type="EMBL" id="RAL58736.1"/>
    </source>
</evidence>
<proteinExistence type="predicted"/>
<dbReference type="Proteomes" id="UP000249056">
    <property type="component" value="Unassembled WGS sequence"/>
</dbReference>
<sequence>MAHIADYIVDAASSVGLNNLIARELSASPLPQDIRSQSPATEEKEKYIWRMHQPSEAPRKIQHISIQREATD</sequence>